<accession>A0ABY0HJP9</accession>
<evidence type="ECO:0000313" key="3">
    <source>
        <dbReference type="Proteomes" id="UP000294003"/>
    </source>
</evidence>
<keyword evidence="3" id="KW-1185">Reference proteome</keyword>
<proteinExistence type="predicted"/>
<evidence type="ECO:0008006" key="4">
    <source>
        <dbReference type="Google" id="ProtNLM"/>
    </source>
</evidence>
<dbReference type="Proteomes" id="UP000294003">
    <property type="component" value="Unassembled WGS sequence"/>
</dbReference>
<organism evidence="2 3">
    <name type="scientific">Monosporascus cannonballus</name>
    <dbReference type="NCBI Taxonomy" id="155416"/>
    <lineage>
        <taxon>Eukaryota</taxon>
        <taxon>Fungi</taxon>
        <taxon>Dikarya</taxon>
        <taxon>Ascomycota</taxon>
        <taxon>Pezizomycotina</taxon>
        <taxon>Sordariomycetes</taxon>
        <taxon>Xylariomycetidae</taxon>
        <taxon>Xylariales</taxon>
        <taxon>Xylariales incertae sedis</taxon>
        <taxon>Monosporascus</taxon>
    </lineage>
</organism>
<sequence length="351" mass="39864">MPSLQSEEGQGSHVSNDINSPVQNAAGSQVDHPVPSQPAQAAAGLGDGHGWITALDLELLHHYTISTCFTLSTQQMTRDFWRVNLPHMGFSHPYILRGILSLAALHLARSRASQRGKLIEQAIIHHNASVSLALPLITNMEPEIALSLSFFSVLTFYIAFAMPKQPNIFIVGTDGVIPEWFLLFRGMLCIREANRFALEGSSLSMMYHGGKLMNEVWESRSAEHDGLRELECKIRSHVYEQQKAAILLRASDALKRSFQFFRDPGEDDENKVRSVSIWLFKIEDDFVALLRQGDREALCVLAFFAVLLERLDNKWWMNGWGIHLIERIYSVLDEGYRLWIRWAMEEIGWSP</sequence>
<dbReference type="InterPro" id="IPR053157">
    <property type="entry name" value="Sterol_Uptake_Regulator"/>
</dbReference>
<reference evidence="2 3" key="1">
    <citation type="submission" date="2018-06" db="EMBL/GenBank/DDBJ databases">
        <title>Complete Genomes of Monosporascus.</title>
        <authorList>
            <person name="Robinson A.J."/>
            <person name="Natvig D.O."/>
        </authorList>
    </citation>
    <scope>NUCLEOTIDE SEQUENCE [LARGE SCALE GENOMIC DNA]</scope>
    <source>
        <strain evidence="2 3">CBS 609.92</strain>
    </source>
</reference>
<dbReference type="PANTHER" id="PTHR47784">
    <property type="entry name" value="STEROL UPTAKE CONTROL PROTEIN 2"/>
    <property type="match status" value="1"/>
</dbReference>
<feature type="compositionally biased region" description="Polar residues" evidence="1">
    <location>
        <begin position="1"/>
        <end position="27"/>
    </location>
</feature>
<feature type="region of interest" description="Disordered" evidence="1">
    <location>
        <begin position="1"/>
        <end position="42"/>
    </location>
</feature>
<protein>
    <recommendedName>
        <fullName evidence="4">Transcription factor domain-containing protein</fullName>
    </recommendedName>
</protein>
<name>A0ABY0HJP9_9PEZI</name>
<comment type="caution">
    <text evidence="2">The sequence shown here is derived from an EMBL/GenBank/DDBJ whole genome shotgun (WGS) entry which is preliminary data.</text>
</comment>
<dbReference type="PANTHER" id="PTHR47784:SF5">
    <property type="entry name" value="STEROL UPTAKE CONTROL PROTEIN 2"/>
    <property type="match status" value="1"/>
</dbReference>
<evidence type="ECO:0000313" key="2">
    <source>
        <dbReference type="EMBL" id="RYO94036.1"/>
    </source>
</evidence>
<evidence type="ECO:0000256" key="1">
    <source>
        <dbReference type="SAM" id="MobiDB-lite"/>
    </source>
</evidence>
<dbReference type="EMBL" id="QJNS01000013">
    <property type="protein sequence ID" value="RYO94036.1"/>
    <property type="molecule type" value="Genomic_DNA"/>
</dbReference>
<gene>
    <name evidence="2" type="ORF">DL762_000784</name>
</gene>